<gene>
    <name evidence="2" type="ORF">FHX41_1242</name>
</gene>
<proteinExistence type="predicted"/>
<evidence type="ECO:0000256" key="1">
    <source>
        <dbReference type="SAM" id="MobiDB-lite"/>
    </source>
</evidence>
<evidence type="ECO:0000313" key="2">
    <source>
        <dbReference type="EMBL" id="TQM67624.1"/>
    </source>
</evidence>
<organism evidence="2 3">
    <name type="scientific">Actinomadura hallensis</name>
    <dbReference type="NCBI Taxonomy" id="337895"/>
    <lineage>
        <taxon>Bacteria</taxon>
        <taxon>Bacillati</taxon>
        <taxon>Actinomycetota</taxon>
        <taxon>Actinomycetes</taxon>
        <taxon>Streptosporangiales</taxon>
        <taxon>Thermomonosporaceae</taxon>
        <taxon>Actinomadura</taxon>
    </lineage>
</organism>
<sequence length="73" mass="7839">MSNVPNPADTVADMPPISDPPPPIPAGIVHWHGQVTGSWWAMVPGRQGPRLVEAVSAVALAVAVDWHLRRATW</sequence>
<reference evidence="2 3" key="1">
    <citation type="submission" date="2019-06" db="EMBL/GenBank/DDBJ databases">
        <title>Sequencing the genomes of 1000 actinobacteria strains.</title>
        <authorList>
            <person name="Klenk H.-P."/>
        </authorList>
    </citation>
    <scope>NUCLEOTIDE SEQUENCE [LARGE SCALE GENOMIC DNA]</scope>
    <source>
        <strain evidence="2 3">DSM 45043</strain>
    </source>
</reference>
<evidence type="ECO:0000313" key="3">
    <source>
        <dbReference type="Proteomes" id="UP000316706"/>
    </source>
</evidence>
<feature type="region of interest" description="Disordered" evidence="1">
    <location>
        <begin position="1"/>
        <end position="24"/>
    </location>
</feature>
<protein>
    <submittedName>
        <fullName evidence="2">Uncharacterized protein</fullName>
    </submittedName>
</protein>
<comment type="caution">
    <text evidence="2">The sequence shown here is derived from an EMBL/GenBank/DDBJ whole genome shotgun (WGS) entry which is preliminary data.</text>
</comment>
<dbReference type="EMBL" id="VFPO01000001">
    <property type="protein sequence ID" value="TQM67624.1"/>
    <property type="molecule type" value="Genomic_DNA"/>
</dbReference>
<dbReference type="Proteomes" id="UP000316706">
    <property type="component" value="Unassembled WGS sequence"/>
</dbReference>
<dbReference type="AlphaFoldDB" id="A0A543IAL4"/>
<keyword evidence="3" id="KW-1185">Reference proteome</keyword>
<accession>A0A543IAL4</accession>
<name>A0A543IAL4_9ACTN</name>